<feature type="region of interest" description="Disordered" evidence="1">
    <location>
        <begin position="104"/>
        <end position="129"/>
    </location>
</feature>
<dbReference type="PANTHER" id="PTHR35460">
    <property type="entry name" value="TRNA LIGASE 1"/>
    <property type="match status" value="1"/>
</dbReference>
<feature type="non-terminal residue" evidence="2">
    <location>
        <position position="261"/>
    </location>
</feature>
<feature type="compositionally biased region" description="Polar residues" evidence="1">
    <location>
        <begin position="59"/>
        <end position="75"/>
    </location>
</feature>
<dbReference type="STRING" id="2711.A0A067GCQ7"/>
<feature type="compositionally biased region" description="Polar residues" evidence="1">
    <location>
        <begin position="104"/>
        <end position="127"/>
    </location>
</feature>
<dbReference type="GO" id="GO:0006388">
    <property type="term" value="P:tRNA splicing, via endonucleolytic cleavage and ligation"/>
    <property type="evidence" value="ECO:0007669"/>
    <property type="project" value="InterPro"/>
</dbReference>
<dbReference type="GO" id="GO:0003972">
    <property type="term" value="F:RNA ligase (ATP) activity"/>
    <property type="evidence" value="ECO:0007669"/>
    <property type="project" value="InterPro"/>
</dbReference>
<evidence type="ECO:0000313" key="2">
    <source>
        <dbReference type="EMBL" id="KDO73141.1"/>
    </source>
</evidence>
<reference evidence="2 3" key="1">
    <citation type="submission" date="2014-04" db="EMBL/GenBank/DDBJ databases">
        <authorList>
            <consortium name="International Citrus Genome Consortium"/>
            <person name="Gmitter F."/>
            <person name="Chen C."/>
            <person name="Farmerie W."/>
            <person name="Harkins T."/>
            <person name="Desany B."/>
            <person name="Mohiuddin M."/>
            <person name="Kodira C."/>
            <person name="Borodovsky M."/>
            <person name="Lomsadze A."/>
            <person name="Burns P."/>
            <person name="Jenkins J."/>
            <person name="Prochnik S."/>
            <person name="Shu S."/>
            <person name="Chapman J."/>
            <person name="Pitluck S."/>
            <person name="Schmutz J."/>
            <person name="Rokhsar D."/>
        </authorList>
    </citation>
    <scope>NUCLEOTIDE SEQUENCE</scope>
</reference>
<name>A0A067GCQ7_CITSI</name>
<accession>A0A067GCQ7</accession>
<organism evidence="2 3">
    <name type="scientific">Citrus sinensis</name>
    <name type="common">Sweet orange</name>
    <name type="synonym">Citrus aurantium var. sinensis</name>
    <dbReference type="NCBI Taxonomy" id="2711"/>
    <lineage>
        <taxon>Eukaryota</taxon>
        <taxon>Viridiplantae</taxon>
        <taxon>Streptophyta</taxon>
        <taxon>Embryophyta</taxon>
        <taxon>Tracheophyta</taxon>
        <taxon>Spermatophyta</taxon>
        <taxon>Magnoliopsida</taxon>
        <taxon>eudicotyledons</taxon>
        <taxon>Gunneridae</taxon>
        <taxon>Pentapetalae</taxon>
        <taxon>rosids</taxon>
        <taxon>malvids</taxon>
        <taxon>Sapindales</taxon>
        <taxon>Rutaceae</taxon>
        <taxon>Aurantioideae</taxon>
        <taxon>Citrus</taxon>
    </lineage>
</organism>
<evidence type="ECO:0000313" key="3">
    <source>
        <dbReference type="Proteomes" id="UP000027120"/>
    </source>
</evidence>
<dbReference type="Proteomes" id="UP000027120">
    <property type="component" value="Unassembled WGS sequence"/>
</dbReference>
<protein>
    <submittedName>
        <fullName evidence="2">Uncharacterized protein</fullName>
    </submittedName>
</protein>
<gene>
    <name evidence="2" type="ORF">CISIN_1g0460162mg</name>
</gene>
<dbReference type="PANTHER" id="PTHR35460:SF1">
    <property type="entry name" value="TRNA LIGASE 1"/>
    <property type="match status" value="1"/>
</dbReference>
<dbReference type="AlphaFoldDB" id="A0A067GCQ7"/>
<dbReference type="InterPro" id="IPR038837">
    <property type="entry name" value="tRNA_ligase_1"/>
</dbReference>
<keyword evidence="3" id="KW-1185">Reference proteome</keyword>
<proteinExistence type="predicted"/>
<dbReference type="EMBL" id="KK784886">
    <property type="protein sequence ID" value="KDO73141.1"/>
    <property type="molecule type" value="Genomic_DNA"/>
</dbReference>
<feature type="region of interest" description="Disordered" evidence="1">
    <location>
        <begin position="59"/>
        <end position="83"/>
    </location>
</feature>
<evidence type="ECO:0000256" key="1">
    <source>
        <dbReference type="SAM" id="MobiDB-lite"/>
    </source>
</evidence>
<sequence>MSASQRIVFCAFTLTHSRAFCLRRSSTSSLRCYLPLARARSLTFTSSVSPIMSYNQRRGGHSQQLWKQKPVTDTPSSAVEGVSSSGAEAVTNGISGLSIAENDGQSSVPSTGFGSFQLPNQSPTQGQKAIWKPKSYGTVSGQTSAEVGNLPADDTATAIKGNASEMTTAQKSRMDLSKLFRGNLLENFTVDNSTYSLAEVRATFYPKFENEKSDQEIRMRMIEVVSNGLAAVEVTLKHSGSLFMYAGHKGGAYAKNSFGNV</sequence>